<accession>A0A9W7SJ93</accession>
<dbReference type="AlphaFoldDB" id="A0A9W7SJ93"/>
<dbReference type="Proteomes" id="UP001138500">
    <property type="component" value="Unassembled WGS sequence"/>
</dbReference>
<reference evidence="1 2" key="2">
    <citation type="journal article" date="2021" name="Curr. Genet.">
        <title>Genetic response to nitrogen starvation in the aggressive Eucalyptus foliar pathogen Teratosphaeria destructans.</title>
        <authorList>
            <person name="Havenga M."/>
            <person name="Wingfield B.D."/>
            <person name="Wingfield M.J."/>
            <person name="Dreyer L.L."/>
            <person name="Roets F."/>
            <person name="Aylward J."/>
        </authorList>
    </citation>
    <scope>NUCLEOTIDE SEQUENCE [LARGE SCALE GENOMIC DNA]</scope>
    <source>
        <strain evidence="1">CMW44962</strain>
    </source>
</reference>
<organism evidence="1 2">
    <name type="scientific">Teratosphaeria destructans</name>
    <dbReference type="NCBI Taxonomy" id="418781"/>
    <lineage>
        <taxon>Eukaryota</taxon>
        <taxon>Fungi</taxon>
        <taxon>Dikarya</taxon>
        <taxon>Ascomycota</taxon>
        <taxon>Pezizomycotina</taxon>
        <taxon>Dothideomycetes</taxon>
        <taxon>Dothideomycetidae</taxon>
        <taxon>Mycosphaerellales</taxon>
        <taxon>Teratosphaeriaceae</taxon>
        <taxon>Teratosphaeria</taxon>
    </lineage>
</organism>
<name>A0A9W7SJ93_9PEZI</name>
<evidence type="ECO:0000313" key="2">
    <source>
        <dbReference type="Proteomes" id="UP001138500"/>
    </source>
</evidence>
<keyword evidence="2" id="KW-1185">Reference proteome</keyword>
<evidence type="ECO:0000313" key="1">
    <source>
        <dbReference type="EMBL" id="KAH9814270.1"/>
    </source>
</evidence>
<comment type="caution">
    <text evidence="1">The sequence shown here is derived from an EMBL/GenBank/DDBJ whole genome shotgun (WGS) entry which is preliminary data.</text>
</comment>
<sequence length="123" mass="12458">MSNASVIDVDAVVTLLCRLIASLDASEPIDDGWLDILPLGNNAGAAALPDASEYVLYASDGSKSGGCKKPSSIRCRFAALFESGSVLDASFEMNASGSYIWISAGGGGFDVAAPLGGQADVVP</sequence>
<gene>
    <name evidence="1" type="ORF">Tdes44962_MAKER05707</name>
</gene>
<dbReference type="EMBL" id="RIBY02002434">
    <property type="protein sequence ID" value="KAH9814270.1"/>
    <property type="molecule type" value="Genomic_DNA"/>
</dbReference>
<proteinExistence type="predicted"/>
<protein>
    <submittedName>
        <fullName evidence="1">Uncharacterized protein</fullName>
    </submittedName>
</protein>
<reference evidence="1 2" key="1">
    <citation type="journal article" date="2018" name="IMA Fungus">
        <title>IMA Genome-F 10: Nine draft genome sequences of Claviceps purpurea s.lat., including C. arundinis, C. humidiphila, and C. cf. spartinae, pseudomolecules for the pitch canker pathogen Fusarium circinatum, draft genome of Davidsoniella eucalypti, Grosmannia galeiformis, Quambalaria eucalypti, and Teratosphaeria destructans.</title>
        <authorList>
            <person name="Wingfield B.D."/>
            <person name="Liu M."/>
            <person name="Nguyen H.D."/>
            <person name="Lane F.A."/>
            <person name="Morgan S.W."/>
            <person name="De Vos L."/>
            <person name="Wilken P.M."/>
            <person name="Duong T.A."/>
            <person name="Aylward J."/>
            <person name="Coetzee M.P."/>
            <person name="Dadej K."/>
            <person name="De Beer Z.W."/>
            <person name="Findlay W."/>
            <person name="Havenga M."/>
            <person name="Kolarik M."/>
            <person name="Menzies J.G."/>
            <person name="Naidoo K."/>
            <person name="Pochopski O."/>
            <person name="Shoukouhi P."/>
            <person name="Santana Q.C."/>
            <person name="Seifert K.A."/>
            <person name="Soal N."/>
            <person name="Steenkamp E.T."/>
            <person name="Tatham C.T."/>
            <person name="van der Nest M.A."/>
            <person name="Wingfield M.J."/>
        </authorList>
    </citation>
    <scope>NUCLEOTIDE SEQUENCE [LARGE SCALE GENOMIC DNA]</scope>
    <source>
        <strain evidence="1">CMW44962</strain>
    </source>
</reference>